<dbReference type="InterPro" id="IPR008920">
    <property type="entry name" value="TF_FadR/GntR_C"/>
</dbReference>
<reference evidence="5 6" key="1">
    <citation type="submission" date="2016-09" db="EMBL/GenBank/DDBJ databases">
        <title>Rhizobium sp. nov., a novel species isolated from the rice rhizosphere.</title>
        <authorList>
            <person name="Zhao J."/>
            <person name="Zhang X."/>
        </authorList>
    </citation>
    <scope>NUCLEOTIDE SEQUENCE [LARGE SCALE GENOMIC DNA]</scope>
    <source>
        <strain evidence="5 6">1.7048</strain>
    </source>
</reference>
<dbReference type="Gene3D" id="1.10.10.10">
    <property type="entry name" value="Winged helix-like DNA-binding domain superfamily/Winged helix DNA-binding domain"/>
    <property type="match status" value="1"/>
</dbReference>
<dbReference type="InterPro" id="IPR036388">
    <property type="entry name" value="WH-like_DNA-bd_sf"/>
</dbReference>
<dbReference type="AlphaFoldDB" id="A0A1Q9AR84"/>
<name>A0A1Q9AR84_9HYPH</name>
<evidence type="ECO:0000256" key="3">
    <source>
        <dbReference type="ARBA" id="ARBA00023163"/>
    </source>
</evidence>
<dbReference type="RefSeq" id="WP_075629826.1">
    <property type="nucleotide sequence ID" value="NZ_FOAM01000007.1"/>
</dbReference>
<sequence>MSDRETLAQQVYRDLKQRILEGRLSSEEMLTERTLALESGISRTPLRAAISRLEKENVISRLPNGALMIRTVTVEQLLEIVQVRRLLEGAAAEKAAGLPFTEELAQARARMRTFTGGGDIAFDLFWIDDDAFHNAVAFAAGLPLLAAMLTEMRSIARRCTITRTHDRFDQQALEHIAIIDAIEARDGPAARAAMEAHFDSVRIRFLGWLARN</sequence>
<evidence type="ECO:0000313" key="5">
    <source>
        <dbReference type="EMBL" id="OLP57920.1"/>
    </source>
</evidence>
<dbReference type="SMART" id="SM00895">
    <property type="entry name" value="FCD"/>
    <property type="match status" value="1"/>
</dbReference>
<organism evidence="5 6">
    <name type="scientific">Xaviernesmea oryzae</name>
    <dbReference type="NCBI Taxonomy" id="464029"/>
    <lineage>
        <taxon>Bacteria</taxon>
        <taxon>Pseudomonadati</taxon>
        <taxon>Pseudomonadota</taxon>
        <taxon>Alphaproteobacteria</taxon>
        <taxon>Hyphomicrobiales</taxon>
        <taxon>Rhizobiaceae</taxon>
        <taxon>Rhizobium/Agrobacterium group</taxon>
        <taxon>Xaviernesmea</taxon>
    </lineage>
</organism>
<evidence type="ECO:0000256" key="1">
    <source>
        <dbReference type="ARBA" id="ARBA00023015"/>
    </source>
</evidence>
<protein>
    <submittedName>
        <fullName evidence="5">GntR family transcriptional regulator</fullName>
    </submittedName>
</protein>
<dbReference type="Proteomes" id="UP000186364">
    <property type="component" value="Unassembled WGS sequence"/>
</dbReference>
<dbReference type="InterPro" id="IPR011711">
    <property type="entry name" value="GntR_C"/>
</dbReference>
<evidence type="ECO:0000259" key="4">
    <source>
        <dbReference type="PROSITE" id="PS50949"/>
    </source>
</evidence>
<dbReference type="Pfam" id="PF00392">
    <property type="entry name" value="GntR"/>
    <property type="match status" value="1"/>
</dbReference>
<dbReference type="SUPFAM" id="SSF48008">
    <property type="entry name" value="GntR ligand-binding domain-like"/>
    <property type="match status" value="1"/>
</dbReference>
<accession>A0A1Q9AR84</accession>
<dbReference type="InterPro" id="IPR036390">
    <property type="entry name" value="WH_DNA-bd_sf"/>
</dbReference>
<dbReference type="SUPFAM" id="SSF46785">
    <property type="entry name" value="Winged helix' DNA-binding domain"/>
    <property type="match status" value="1"/>
</dbReference>
<evidence type="ECO:0000313" key="6">
    <source>
        <dbReference type="Proteomes" id="UP000186364"/>
    </source>
</evidence>
<keyword evidence="3" id="KW-0804">Transcription</keyword>
<dbReference type="OrthoDB" id="8247358at2"/>
<dbReference type="GO" id="GO:0003677">
    <property type="term" value="F:DNA binding"/>
    <property type="evidence" value="ECO:0007669"/>
    <property type="project" value="UniProtKB-KW"/>
</dbReference>
<keyword evidence="6" id="KW-1185">Reference proteome</keyword>
<dbReference type="CDD" id="cd07377">
    <property type="entry name" value="WHTH_GntR"/>
    <property type="match status" value="1"/>
</dbReference>
<dbReference type="GO" id="GO:0003700">
    <property type="term" value="F:DNA-binding transcription factor activity"/>
    <property type="evidence" value="ECO:0007669"/>
    <property type="project" value="InterPro"/>
</dbReference>
<dbReference type="Gene3D" id="1.20.120.530">
    <property type="entry name" value="GntR ligand-binding domain-like"/>
    <property type="match status" value="1"/>
</dbReference>
<dbReference type="Pfam" id="PF07729">
    <property type="entry name" value="FCD"/>
    <property type="match status" value="1"/>
</dbReference>
<feature type="domain" description="HTH gntR-type" evidence="4">
    <location>
        <begin position="5"/>
        <end position="72"/>
    </location>
</feature>
<dbReference type="PROSITE" id="PS50949">
    <property type="entry name" value="HTH_GNTR"/>
    <property type="match status" value="1"/>
</dbReference>
<proteinExistence type="predicted"/>
<keyword evidence="2" id="KW-0238">DNA-binding</keyword>
<dbReference type="PANTHER" id="PTHR43537">
    <property type="entry name" value="TRANSCRIPTIONAL REGULATOR, GNTR FAMILY"/>
    <property type="match status" value="1"/>
</dbReference>
<dbReference type="PANTHER" id="PTHR43537:SF5">
    <property type="entry name" value="UXU OPERON TRANSCRIPTIONAL REGULATOR"/>
    <property type="match status" value="1"/>
</dbReference>
<dbReference type="SMART" id="SM00345">
    <property type="entry name" value="HTH_GNTR"/>
    <property type="match status" value="1"/>
</dbReference>
<dbReference type="EMBL" id="MKIP01000059">
    <property type="protein sequence ID" value="OLP57920.1"/>
    <property type="molecule type" value="Genomic_DNA"/>
</dbReference>
<comment type="caution">
    <text evidence="5">The sequence shown here is derived from an EMBL/GenBank/DDBJ whole genome shotgun (WGS) entry which is preliminary data.</text>
</comment>
<gene>
    <name evidence="5" type="ORF">BJF93_13860</name>
</gene>
<evidence type="ECO:0000256" key="2">
    <source>
        <dbReference type="ARBA" id="ARBA00023125"/>
    </source>
</evidence>
<dbReference type="InterPro" id="IPR000524">
    <property type="entry name" value="Tscrpt_reg_HTH_GntR"/>
</dbReference>
<keyword evidence="1" id="KW-0805">Transcription regulation</keyword>